<sequence>MDKIYLWFLLLISCSCSHTKEKVSNDMDSSLCIIDVTCEYPVEKVNIHDVADVEYVPLETTRNSLLASDCSAFRISDDYITVASGVDNGNIFFFNRKGRYLWTFNRRGGSAEEYSL</sequence>
<evidence type="ECO:0000313" key="1">
    <source>
        <dbReference type="EMBL" id="MCZ2573304.1"/>
    </source>
</evidence>
<dbReference type="Pfam" id="PF17170">
    <property type="entry name" value="DUF5128"/>
    <property type="match status" value="1"/>
</dbReference>
<dbReference type="EMBL" id="JAPUAV010000016">
    <property type="protein sequence ID" value="MCZ2573304.1"/>
    <property type="molecule type" value="Genomic_DNA"/>
</dbReference>
<accession>A0A9Q4NYI5</accession>
<organism evidence="1 2">
    <name type="scientific">Bacteroides fragilis</name>
    <dbReference type="NCBI Taxonomy" id="817"/>
    <lineage>
        <taxon>Bacteria</taxon>
        <taxon>Pseudomonadati</taxon>
        <taxon>Bacteroidota</taxon>
        <taxon>Bacteroidia</taxon>
        <taxon>Bacteroidales</taxon>
        <taxon>Bacteroidaceae</taxon>
        <taxon>Bacteroides</taxon>
    </lineage>
</organism>
<protein>
    <submittedName>
        <fullName evidence="1">6-bladed beta-propeller</fullName>
    </submittedName>
</protein>
<name>A0A9Q4NYI5_BACFG</name>
<gene>
    <name evidence="1" type="ORF">O1420_18185</name>
</gene>
<proteinExistence type="predicted"/>
<dbReference type="PROSITE" id="PS51257">
    <property type="entry name" value="PROKAR_LIPOPROTEIN"/>
    <property type="match status" value="1"/>
</dbReference>
<evidence type="ECO:0000313" key="2">
    <source>
        <dbReference type="Proteomes" id="UP001078742"/>
    </source>
</evidence>
<dbReference type="AlphaFoldDB" id="A0A9Q4NYI5"/>
<comment type="caution">
    <text evidence="1">The sequence shown here is derived from an EMBL/GenBank/DDBJ whole genome shotgun (WGS) entry which is preliminary data.</text>
</comment>
<dbReference type="Proteomes" id="UP001078742">
    <property type="component" value="Unassembled WGS sequence"/>
</dbReference>
<dbReference type="RefSeq" id="WP_256294428.1">
    <property type="nucleotide sequence ID" value="NZ_JADMRZ010000013.1"/>
</dbReference>
<reference evidence="1" key="1">
    <citation type="submission" date="2022-12" db="EMBL/GenBank/DDBJ databases">
        <title>Development of a Multilocus Sequence Typing Scheme for Bacteroides fragilis Based on Whole Genome Sequencing Data and Clinical Application.</title>
        <authorList>
            <person name="Nielsen F.D."/>
            <person name="Justesen U.S."/>
        </authorList>
    </citation>
    <scope>NUCLEOTIDE SEQUENCE</scope>
    <source>
        <strain evidence="1">BF_BC_VIB_DK_2012_57</strain>
    </source>
</reference>